<proteinExistence type="predicted"/>
<organism evidence="1 2">
    <name type="scientific">Arachidicoccus rhizosphaerae</name>
    <dbReference type="NCBI Taxonomy" id="551991"/>
    <lineage>
        <taxon>Bacteria</taxon>
        <taxon>Pseudomonadati</taxon>
        <taxon>Bacteroidota</taxon>
        <taxon>Chitinophagia</taxon>
        <taxon>Chitinophagales</taxon>
        <taxon>Chitinophagaceae</taxon>
        <taxon>Arachidicoccus</taxon>
    </lineage>
</organism>
<name>A0A1H3YVV3_9BACT</name>
<evidence type="ECO:0000313" key="1">
    <source>
        <dbReference type="EMBL" id="SEA15182.1"/>
    </source>
</evidence>
<evidence type="ECO:0000313" key="2">
    <source>
        <dbReference type="Proteomes" id="UP000199041"/>
    </source>
</evidence>
<dbReference type="STRING" id="551991.SAMN05192529_10962"/>
<keyword evidence="2" id="KW-1185">Reference proteome</keyword>
<reference evidence="1 2" key="1">
    <citation type="submission" date="2016-10" db="EMBL/GenBank/DDBJ databases">
        <authorList>
            <person name="de Groot N.N."/>
        </authorList>
    </citation>
    <scope>NUCLEOTIDE SEQUENCE [LARGE SCALE GENOMIC DNA]</scope>
    <source>
        <strain evidence="1 2">Vu-144</strain>
    </source>
</reference>
<protein>
    <submittedName>
        <fullName evidence="1">Uncharacterized protein</fullName>
    </submittedName>
</protein>
<dbReference type="Proteomes" id="UP000199041">
    <property type="component" value="Unassembled WGS sequence"/>
</dbReference>
<dbReference type="EMBL" id="FNQY01000009">
    <property type="protein sequence ID" value="SEA15182.1"/>
    <property type="molecule type" value="Genomic_DNA"/>
</dbReference>
<accession>A0A1H3YVV3</accession>
<dbReference type="AlphaFoldDB" id="A0A1H3YVV3"/>
<dbReference type="RefSeq" id="WP_091397052.1">
    <property type="nucleotide sequence ID" value="NZ_FNQY01000009.1"/>
</dbReference>
<sequence length="213" mass="24244">MGEYVKYKGAEVKIGTCESLYYVTYPKFKEAFDQKLLTPSEFSVHPARCLEVDSGFLFRFPFPDEDKLAFGEIGKHGFNRGLPIKIVPGGDKDLIGLKDKPTDQEFTIHLIQQKFVRRESDGTPVMAAVFSEPESRKVFRIEEGSDILKIAGQIMEHHIVHESDRKLSMQYSQIATRMLAGYGLKPDMSLRNSLNNTKRRVKRSKQISKGRGL</sequence>
<gene>
    <name evidence="1" type="ORF">SAMN05192529_10962</name>
</gene>
<dbReference type="OrthoDB" id="758462at2"/>